<evidence type="ECO:0000256" key="1">
    <source>
        <dbReference type="SAM" id="MobiDB-lite"/>
    </source>
</evidence>
<sequence length="139" mass="15293">MSKPNVKPTRNDGGVTTSHRQTLPPAIKPHLTSEDENKIDLSLSNSLSNSGINARWAVTGHIEILIFSKVENTPRMRKALKGKVKETGTLLLIANVEPSEIIRALETAFGRPDANTLVELGRLKKHPATYRLASRYVSV</sequence>
<comment type="caution">
    <text evidence="2">The sequence shown here is derived from an EMBL/GenBank/DDBJ whole genome shotgun (WGS) entry which is preliminary data.</text>
</comment>
<dbReference type="OrthoDB" id="10066767at2759"/>
<keyword evidence="3" id="KW-1185">Reference proteome</keyword>
<dbReference type="Proteomes" id="UP000299102">
    <property type="component" value="Unassembled WGS sequence"/>
</dbReference>
<accession>A0A4C1ZDQ4</accession>
<name>A0A4C1ZDQ4_EUMVA</name>
<reference evidence="2 3" key="1">
    <citation type="journal article" date="2019" name="Commun. Biol.">
        <title>The bagworm genome reveals a unique fibroin gene that provides high tensile strength.</title>
        <authorList>
            <person name="Kono N."/>
            <person name="Nakamura H."/>
            <person name="Ohtoshi R."/>
            <person name="Tomita M."/>
            <person name="Numata K."/>
            <person name="Arakawa K."/>
        </authorList>
    </citation>
    <scope>NUCLEOTIDE SEQUENCE [LARGE SCALE GENOMIC DNA]</scope>
</reference>
<feature type="region of interest" description="Disordered" evidence="1">
    <location>
        <begin position="1"/>
        <end position="35"/>
    </location>
</feature>
<gene>
    <name evidence="2" type="ORF">EVAR_55823_1</name>
</gene>
<dbReference type="EMBL" id="BGZK01001724">
    <property type="protein sequence ID" value="GBP85244.1"/>
    <property type="molecule type" value="Genomic_DNA"/>
</dbReference>
<evidence type="ECO:0000313" key="2">
    <source>
        <dbReference type="EMBL" id="GBP85244.1"/>
    </source>
</evidence>
<protein>
    <submittedName>
        <fullName evidence="2">Uncharacterized protein</fullName>
    </submittedName>
</protein>
<dbReference type="AlphaFoldDB" id="A0A4C1ZDQ4"/>
<evidence type="ECO:0000313" key="3">
    <source>
        <dbReference type="Proteomes" id="UP000299102"/>
    </source>
</evidence>
<proteinExistence type="predicted"/>
<organism evidence="2 3">
    <name type="scientific">Eumeta variegata</name>
    <name type="common">Bagworm moth</name>
    <name type="synonym">Eumeta japonica</name>
    <dbReference type="NCBI Taxonomy" id="151549"/>
    <lineage>
        <taxon>Eukaryota</taxon>
        <taxon>Metazoa</taxon>
        <taxon>Ecdysozoa</taxon>
        <taxon>Arthropoda</taxon>
        <taxon>Hexapoda</taxon>
        <taxon>Insecta</taxon>
        <taxon>Pterygota</taxon>
        <taxon>Neoptera</taxon>
        <taxon>Endopterygota</taxon>
        <taxon>Lepidoptera</taxon>
        <taxon>Glossata</taxon>
        <taxon>Ditrysia</taxon>
        <taxon>Tineoidea</taxon>
        <taxon>Psychidae</taxon>
        <taxon>Oiketicinae</taxon>
        <taxon>Eumeta</taxon>
    </lineage>
</organism>